<name>A0ABS2P198_9BACI</name>
<protein>
    <recommendedName>
        <fullName evidence="7">dITP/XTP pyrophosphatase</fullName>
        <ecNumber evidence="7">3.6.1.66</ecNumber>
    </recommendedName>
    <alternativeName>
        <fullName evidence="7">Non-canonical purine NTP pyrophosphatase</fullName>
    </alternativeName>
    <alternativeName>
        <fullName evidence="7">Non-standard purine NTP pyrophosphatase</fullName>
    </alternativeName>
    <alternativeName>
        <fullName evidence="7">Nucleoside-triphosphate diphosphatase</fullName>
    </alternativeName>
    <alternativeName>
        <fullName evidence="7">Nucleoside-triphosphate pyrophosphatase</fullName>
        <shortName evidence="7">NTPase</shortName>
    </alternativeName>
</protein>
<evidence type="ECO:0000256" key="7">
    <source>
        <dbReference type="HAMAP-Rule" id="MF_01405"/>
    </source>
</evidence>
<evidence type="ECO:0000256" key="8">
    <source>
        <dbReference type="RuleBase" id="RU003781"/>
    </source>
</evidence>
<evidence type="ECO:0000256" key="5">
    <source>
        <dbReference type="ARBA" id="ARBA00022842"/>
    </source>
</evidence>
<dbReference type="InterPro" id="IPR020922">
    <property type="entry name" value="dITP/XTP_pyrophosphatase"/>
</dbReference>
<organism evidence="9 10">
    <name type="scientific">Sutcliffiella tianshenii</name>
    <dbReference type="NCBI Taxonomy" id="1463404"/>
    <lineage>
        <taxon>Bacteria</taxon>
        <taxon>Bacillati</taxon>
        <taxon>Bacillota</taxon>
        <taxon>Bacilli</taxon>
        <taxon>Bacillales</taxon>
        <taxon>Bacillaceae</taxon>
        <taxon>Sutcliffiella</taxon>
    </lineage>
</organism>
<comment type="similarity">
    <text evidence="1 7 8">Belongs to the HAM1 NTPase family.</text>
</comment>
<sequence length="200" mass="22125">MQEIIIATNNPGKVKEFQTIFEPKGIKVKSLADFPEVSEVEETGTTFEENALLKASALAEHLGKTVLADDSGLEVDALNGEPGVYSARYAGTDKNDRENYLKVLTKLENVPDEKRTARFVCVLAVVQPSGKKHTVRGTCEGRIAHQPIGENGFGYDPVFFVEEKGLTMAQLTKEEKSEISHRGNAIKLLTKQWDELFLTN</sequence>
<dbReference type="SUPFAM" id="SSF52972">
    <property type="entry name" value="ITPase-like"/>
    <property type="match status" value="1"/>
</dbReference>
<feature type="active site" description="Proton acceptor" evidence="7">
    <location>
        <position position="70"/>
    </location>
</feature>
<evidence type="ECO:0000256" key="2">
    <source>
        <dbReference type="ARBA" id="ARBA00022723"/>
    </source>
</evidence>
<dbReference type="PANTHER" id="PTHR11067:SF9">
    <property type="entry name" value="INOSINE TRIPHOSPHATE PYROPHOSPHATASE"/>
    <property type="match status" value="1"/>
</dbReference>
<evidence type="ECO:0000256" key="4">
    <source>
        <dbReference type="ARBA" id="ARBA00022801"/>
    </source>
</evidence>
<dbReference type="Proteomes" id="UP000737402">
    <property type="component" value="Unassembled WGS sequence"/>
</dbReference>
<keyword evidence="6 7" id="KW-0546">Nucleotide metabolism</keyword>
<evidence type="ECO:0000313" key="9">
    <source>
        <dbReference type="EMBL" id="MBM7620498.1"/>
    </source>
</evidence>
<comment type="catalytic activity">
    <reaction evidence="7">
        <text>ITP + H2O = IMP + diphosphate + H(+)</text>
        <dbReference type="Rhea" id="RHEA:29399"/>
        <dbReference type="ChEBI" id="CHEBI:15377"/>
        <dbReference type="ChEBI" id="CHEBI:15378"/>
        <dbReference type="ChEBI" id="CHEBI:33019"/>
        <dbReference type="ChEBI" id="CHEBI:58053"/>
        <dbReference type="ChEBI" id="CHEBI:61402"/>
        <dbReference type="EC" id="3.6.1.66"/>
    </reaction>
</comment>
<comment type="subunit">
    <text evidence="7">Homodimer.</text>
</comment>
<feature type="binding site" evidence="7">
    <location>
        <begin position="8"/>
        <end position="13"/>
    </location>
    <ligand>
        <name>substrate</name>
    </ligand>
</feature>
<keyword evidence="2 7" id="KW-0479">Metal-binding</keyword>
<comment type="catalytic activity">
    <reaction evidence="7">
        <text>dITP + H2O = dIMP + diphosphate + H(+)</text>
        <dbReference type="Rhea" id="RHEA:28342"/>
        <dbReference type="ChEBI" id="CHEBI:15377"/>
        <dbReference type="ChEBI" id="CHEBI:15378"/>
        <dbReference type="ChEBI" id="CHEBI:33019"/>
        <dbReference type="ChEBI" id="CHEBI:61194"/>
        <dbReference type="ChEBI" id="CHEBI:61382"/>
        <dbReference type="EC" id="3.6.1.66"/>
    </reaction>
</comment>
<comment type="function">
    <text evidence="7">Pyrophosphatase that catalyzes the hydrolysis of nucleoside triphosphates to their monophosphate derivatives, with a high preference for the non-canonical purine nucleotides XTP (xanthosine triphosphate), dITP (deoxyinosine triphosphate) and ITP. Seems to function as a house-cleaning enzyme that removes non-canonical purine nucleotides from the nucleotide pool, thus preventing their incorporation into DNA/RNA and avoiding chromosomal lesions.</text>
</comment>
<feature type="binding site" evidence="7">
    <location>
        <begin position="153"/>
        <end position="156"/>
    </location>
    <ligand>
        <name>substrate</name>
    </ligand>
</feature>
<dbReference type="RefSeq" id="WP_204416486.1">
    <property type="nucleotide sequence ID" value="NZ_JAFBED010000004.1"/>
</dbReference>
<feature type="binding site" evidence="7">
    <location>
        <position position="41"/>
    </location>
    <ligand>
        <name>Mg(2+)</name>
        <dbReference type="ChEBI" id="CHEBI:18420"/>
    </ligand>
</feature>
<keyword evidence="3 7" id="KW-0547">Nucleotide-binding</keyword>
<dbReference type="Gene3D" id="3.90.950.10">
    <property type="match status" value="1"/>
</dbReference>
<comment type="cofactor">
    <cofactor evidence="7">
        <name>Mg(2+)</name>
        <dbReference type="ChEBI" id="CHEBI:18420"/>
    </cofactor>
    <text evidence="7">Binds 1 Mg(2+) ion per subunit.</text>
</comment>
<gene>
    <name evidence="9" type="ORF">JOC95_002351</name>
</gene>
<dbReference type="InterPro" id="IPR002637">
    <property type="entry name" value="RdgB/HAM1"/>
</dbReference>
<proteinExistence type="inferred from homology"/>
<dbReference type="HAMAP" id="MF_01405">
    <property type="entry name" value="Non_canon_purine_NTPase"/>
    <property type="match status" value="1"/>
</dbReference>
<keyword evidence="5 7" id="KW-0460">Magnesium</keyword>
<keyword evidence="10" id="KW-1185">Reference proteome</keyword>
<dbReference type="InterPro" id="IPR029001">
    <property type="entry name" value="ITPase-like_fam"/>
</dbReference>
<accession>A0ABS2P198</accession>
<feature type="binding site" evidence="7">
    <location>
        <position position="71"/>
    </location>
    <ligand>
        <name>substrate</name>
    </ligand>
</feature>
<reference evidence="9 10" key="1">
    <citation type="submission" date="2021-01" db="EMBL/GenBank/DDBJ databases">
        <title>Genomic Encyclopedia of Type Strains, Phase IV (KMG-IV): sequencing the most valuable type-strain genomes for metagenomic binning, comparative biology and taxonomic classification.</title>
        <authorList>
            <person name="Goeker M."/>
        </authorList>
    </citation>
    <scope>NUCLEOTIDE SEQUENCE [LARGE SCALE GENOMIC DNA]</scope>
    <source>
        <strain evidence="9 10">DSM 25879</strain>
    </source>
</reference>
<feature type="binding site" evidence="7">
    <location>
        <position position="70"/>
    </location>
    <ligand>
        <name>Mg(2+)</name>
        <dbReference type="ChEBI" id="CHEBI:18420"/>
    </ligand>
</feature>
<evidence type="ECO:0000256" key="3">
    <source>
        <dbReference type="ARBA" id="ARBA00022741"/>
    </source>
</evidence>
<comment type="catalytic activity">
    <reaction evidence="7">
        <text>XTP + H2O = XMP + diphosphate + H(+)</text>
        <dbReference type="Rhea" id="RHEA:28610"/>
        <dbReference type="ChEBI" id="CHEBI:15377"/>
        <dbReference type="ChEBI" id="CHEBI:15378"/>
        <dbReference type="ChEBI" id="CHEBI:33019"/>
        <dbReference type="ChEBI" id="CHEBI:57464"/>
        <dbReference type="ChEBI" id="CHEBI:61314"/>
        <dbReference type="EC" id="3.6.1.66"/>
    </reaction>
</comment>
<keyword evidence="4 7" id="KW-0378">Hydrolase</keyword>
<dbReference type="GO" id="GO:0036220">
    <property type="term" value="F:ITP diphosphatase activity"/>
    <property type="evidence" value="ECO:0007669"/>
    <property type="project" value="UniProtKB-EC"/>
</dbReference>
<dbReference type="CDD" id="cd00515">
    <property type="entry name" value="HAM1"/>
    <property type="match status" value="1"/>
</dbReference>
<dbReference type="EMBL" id="JAFBED010000004">
    <property type="protein sequence ID" value="MBM7620498.1"/>
    <property type="molecule type" value="Genomic_DNA"/>
</dbReference>
<evidence type="ECO:0000256" key="1">
    <source>
        <dbReference type="ARBA" id="ARBA00008023"/>
    </source>
</evidence>
<evidence type="ECO:0000256" key="6">
    <source>
        <dbReference type="ARBA" id="ARBA00023080"/>
    </source>
</evidence>
<comment type="caution">
    <text evidence="9">The sequence shown here is derived from an EMBL/GenBank/DDBJ whole genome shotgun (WGS) entry which is preliminary data.</text>
</comment>
<dbReference type="Pfam" id="PF01725">
    <property type="entry name" value="Ham1p_like"/>
    <property type="match status" value="1"/>
</dbReference>
<feature type="binding site" evidence="7">
    <location>
        <begin position="181"/>
        <end position="182"/>
    </location>
    <ligand>
        <name>substrate</name>
    </ligand>
</feature>
<dbReference type="PANTHER" id="PTHR11067">
    <property type="entry name" value="INOSINE TRIPHOSPHATE PYROPHOSPHATASE/HAM1 PROTEIN"/>
    <property type="match status" value="1"/>
</dbReference>
<dbReference type="NCBIfam" id="TIGR00042">
    <property type="entry name" value="RdgB/HAM1 family non-canonical purine NTP pyrophosphatase"/>
    <property type="match status" value="1"/>
</dbReference>
<dbReference type="NCBIfam" id="NF011397">
    <property type="entry name" value="PRK14822.1"/>
    <property type="match status" value="1"/>
</dbReference>
<evidence type="ECO:0000313" key="10">
    <source>
        <dbReference type="Proteomes" id="UP000737402"/>
    </source>
</evidence>
<feature type="binding site" evidence="7">
    <location>
        <position position="176"/>
    </location>
    <ligand>
        <name>substrate</name>
    </ligand>
</feature>
<dbReference type="EC" id="3.6.1.66" evidence="7"/>